<sequence>MPTYVAKVPAGLLSAAQKLALARAITTRHNQASGAPKFIAQVVIDEDGPTSTRYVGGEPASEADARGHIWIRGDIKAGRTPEFKEQVALGIVDDVAAISGVRREFVWVYLDDIAVDGLVEFGKVLPKSVGEEAAWYASLPEDIRAKLGK</sequence>
<evidence type="ECO:0000259" key="1">
    <source>
        <dbReference type="Pfam" id="PF14832"/>
    </source>
</evidence>
<dbReference type="InterPro" id="IPR028116">
    <property type="entry name" value="Cis-CaaD-like"/>
</dbReference>
<protein>
    <recommendedName>
        <fullName evidence="1">Tautomerase cis-CaaD-like domain-containing protein</fullName>
    </recommendedName>
</protein>
<dbReference type="Proteomes" id="UP001565368">
    <property type="component" value="Unassembled WGS sequence"/>
</dbReference>
<accession>A0ABR3Q7W0</accession>
<dbReference type="GeneID" id="95985487"/>
<reference evidence="2 3" key="1">
    <citation type="submission" date="2023-08" db="EMBL/GenBank/DDBJ databases">
        <title>Annotated Genome Sequence of Vanrija albida AlHP1.</title>
        <authorList>
            <person name="Herzog R."/>
        </authorList>
    </citation>
    <scope>NUCLEOTIDE SEQUENCE [LARGE SCALE GENOMIC DNA]</scope>
    <source>
        <strain evidence="2 3">AlHP1</strain>
    </source>
</reference>
<dbReference type="InterPro" id="IPR014347">
    <property type="entry name" value="Tautomerase/MIF_sf"/>
</dbReference>
<dbReference type="Pfam" id="PF14832">
    <property type="entry name" value="Tautomerase_3"/>
    <property type="match status" value="1"/>
</dbReference>
<feature type="domain" description="Tautomerase cis-CaaD-like" evidence="1">
    <location>
        <begin position="1"/>
        <end position="67"/>
    </location>
</feature>
<dbReference type="EMBL" id="JBBXJM010000003">
    <property type="protein sequence ID" value="KAL1410433.1"/>
    <property type="molecule type" value="Genomic_DNA"/>
</dbReference>
<keyword evidence="3" id="KW-1185">Reference proteome</keyword>
<dbReference type="SUPFAM" id="SSF55331">
    <property type="entry name" value="Tautomerase/MIF"/>
    <property type="match status" value="1"/>
</dbReference>
<evidence type="ECO:0000313" key="3">
    <source>
        <dbReference type="Proteomes" id="UP001565368"/>
    </source>
</evidence>
<evidence type="ECO:0000313" key="2">
    <source>
        <dbReference type="EMBL" id="KAL1410433.1"/>
    </source>
</evidence>
<gene>
    <name evidence="2" type="ORF">Q8F55_004444</name>
</gene>
<proteinExistence type="predicted"/>
<dbReference type="RefSeq" id="XP_069210377.1">
    <property type="nucleotide sequence ID" value="XM_069352959.1"/>
</dbReference>
<comment type="caution">
    <text evidence="2">The sequence shown here is derived from an EMBL/GenBank/DDBJ whole genome shotgun (WGS) entry which is preliminary data.</text>
</comment>
<organism evidence="2 3">
    <name type="scientific">Vanrija albida</name>
    <dbReference type="NCBI Taxonomy" id="181172"/>
    <lineage>
        <taxon>Eukaryota</taxon>
        <taxon>Fungi</taxon>
        <taxon>Dikarya</taxon>
        <taxon>Basidiomycota</taxon>
        <taxon>Agaricomycotina</taxon>
        <taxon>Tremellomycetes</taxon>
        <taxon>Trichosporonales</taxon>
        <taxon>Trichosporonaceae</taxon>
        <taxon>Vanrija</taxon>
    </lineage>
</organism>
<dbReference type="Gene3D" id="3.30.429.10">
    <property type="entry name" value="Macrophage Migration Inhibitory Factor"/>
    <property type="match status" value="1"/>
</dbReference>
<name>A0ABR3Q7W0_9TREE</name>